<name>A0AAD8HST7_9APIA</name>
<proteinExistence type="predicted"/>
<dbReference type="Pfam" id="PF00646">
    <property type="entry name" value="F-box"/>
    <property type="match status" value="1"/>
</dbReference>
<evidence type="ECO:0000259" key="1">
    <source>
        <dbReference type="SMART" id="SM00256"/>
    </source>
</evidence>
<accession>A0AAD8HST7</accession>
<dbReference type="InterPro" id="IPR053781">
    <property type="entry name" value="F-box_AtFBL13-like"/>
</dbReference>
<dbReference type="InterPro" id="IPR032675">
    <property type="entry name" value="LRR_dom_sf"/>
</dbReference>
<evidence type="ECO:0000313" key="2">
    <source>
        <dbReference type="EMBL" id="KAK1372650.1"/>
    </source>
</evidence>
<comment type="caution">
    <text evidence="2">The sequence shown here is derived from an EMBL/GenBank/DDBJ whole genome shotgun (WGS) entry which is preliminary data.</text>
</comment>
<dbReference type="SUPFAM" id="SSF81383">
    <property type="entry name" value="F-box domain"/>
    <property type="match status" value="1"/>
</dbReference>
<dbReference type="Gene3D" id="3.80.10.10">
    <property type="entry name" value="Ribonuclease Inhibitor"/>
    <property type="match status" value="1"/>
</dbReference>
<dbReference type="SUPFAM" id="SSF52047">
    <property type="entry name" value="RNI-like"/>
    <property type="match status" value="1"/>
</dbReference>
<organism evidence="2 3">
    <name type="scientific">Heracleum sosnowskyi</name>
    <dbReference type="NCBI Taxonomy" id="360622"/>
    <lineage>
        <taxon>Eukaryota</taxon>
        <taxon>Viridiplantae</taxon>
        <taxon>Streptophyta</taxon>
        <taxon>Embryophyta</taxon>
        <taxon>Tracheophyta</taxon>
        <taxon>Spermatophyta</taxon>
        <taxon>Magnoliopsida</taxon>
        <taxon>eudicotyledons</taxon>
        <taxon>Gunneridae</taxon>
        <taxon>Pentapetalae</taxon>
        <taxon>asterids</taxon>
        <taxon>campanulids</taxon>
        <taxon>Apiales</taxon>
        <taxon>Apiaceae</taxon>
        <taxon>Apioideae</taxon>
        <taxon>apioid superclade</taxon>
        <taxon>Tordylieae</taxon>
        <taxon>Tordyliinae</taxon>
        <taxon>Heracleum</taxon>
    </lineage>
</organism>
<dbReference type="InterPro" id="IPR036047">
    <property type="entry name" value="F-box-like_dom_sf"/>
</dbReference>
<dbReference type="SMART" id="SM00256">
    <property type="entry name" value="FBOX"/>
    <property type="match status" value="1"/>
</dbReference>
<reference evidence="2" key="1">
    <citation type="submission" date="2023-02" db="EMBL/GenBank/DDBJ databases">
        <title>Genome of toxic invasive species Heracleum sosnowskyi carries increased number of genes despite the absence of recent whole-genome duplications.</title>
        <authorList>
            <person name="Schelkunov M."/>
            <person name="Shtratnikova V."/>
            <person name="Makarenko M."/>
            <person name="Klepikova A."/>
            <person name="Omelchenko D."/>
            <person name="Novikova G."/>
            <person name="Obukhova E."/>
            <person name="Bogdanov V."/>
            <person name="Penin A."/>
            <person name="Logacheva M."/>
        </authorList>
    </citation>
    <scope>NUCLEOTIDE SEQUENCE</scope>
    <source>
        <strain evidence="2">Hsosn_3</strain>
        <tissue evidence="2">Leaf</tissue>
    </source>
</reference>
<dbReference type="EMBL" id="JAUIZM010000007">
    <property type="protein sequence ID" value="KAK1372650.1"/>
    <property type="molecule type" value="Genomic_DNA"/>
</dbReference>
<sequence>MKKKMRISNDILEGQDRLSSLSDDVIHKIFSYVDTRTAVQTSVLSKRWKLVWKTLPFLKLDGYGKYFNGREARFSKFLDNVFLNRNHESQLLKLELNVKRGIGSDSVENYVNYAISRSVHDLHVDLCHHYSLSIFSSIWLKELKLTMRPGSVGVFQSGCWNLPVLTTLHLICTRNSYTLPMSLFTCLPALETLCLDHCIFPESFRLPTLKVLCLARCDMPETVWHLPALIHLEMDDVVFSRNMNEFFSVLVRLLCLTLSFKKKNMQECFISCPQLINLELRTSMSTTSTLTGNIVVMAPNLCNFSSVGIFPIMCGVSKLENVNIKLRGCFKQKSKVLLEKLKQYYQRFIFMFPGLGSAKILTLDLETIEALAAVSDFLARFPSPFYNLRHVKLPMGYHESSLSSTMKGYLLGGSPEASIVTAPTQCDVNPQMELVPLTAQNAVLEVAVARAGNDQTSSSLETSGFRFWRGHEVKSEFVSLLERITEKYPDTLMHFTTKVDILHTMMLNGFCITVTSFMNTPIADVDADIITGYRAIFYDLQRWGFNISWLTSRLNYVEQLRFSQPLLNELHAIVSRIQDLQTLRAEKMMEIQKALGTMDAGLCLQCIGDDLLPSP</sequence>
<dbReference type="Gene3D" id="1.20.1280.50">
    <property type="match status" value="1"/>
</dbReference>
<keyword evidence="3" id="KW-1185">Reference proteome</keyword>
<reference evidence="2" key="2">
    <citation type="submission" date="2023-05" db="EMBL/GenBank/DDBJ databases">
        <authorList>
            <person name="Schelkunov M.I."/>
        </authorList>
    </citation>
    <scope>NUCLEOTIDE SEQUENCE</scope>
    <source>
        <strain evidence="2">Hsosn_3</strain>
        <tissue evidence="2">Leaf</tissue>
    </source>
</reference>
<feature type="domain" description="F-box" evidence="1">
    <location>
        <begin position="21"/>
        <end position="61"/>
    </location>
</feature>
<protein>
    <recommendedName>
        <fullName evidence="1">F-box domain-containing protein</fullName>
    </recommendedName>
</protein>
<dbReference type="PANTHER" id="PTHR34223">
    <property type="entry name" value="OS11G0201299 PROTEIN"/>
    <property type="match status" value="1"/>
</dbReference>
<dbReference type="PANTHER" id="PTHR34223:SF51">
    <property type="entry name" value="OS06G0556300 PROTEIN"/>
    <property type="match status" value="1"/>
</dbReference>
<dbReference type="Proteomes" id="UP001237642">
    <property type="component" value="Unassembled WGS sequence"/>
</dbReference>
<dbReference type="InterPro" id="IPR053197">
    <property type="entry name" value="F-box_SCFL_complex_component"/>
</dbReference>
<gene>
    <name evidence="2" type="ORF">POM88_028843</name>
</gene>
<dbReference type="CDD" id="cd22160">
    <property type="entry name" value="F-box_AtFBL13-like"/>
    <property type="match status" value="1"/>
</dbReference>
<dbReference type="AlphaFoldDB" id="A0AAD8HST7"/>
<dbReference type="InterPro" id="IPR001810">
    <property type="entry name" value="F-box_dom"/>
</dbReference>
<evidence type="ECO:0000313" key="3">
    <source>
        <dbReference type="Proteomes" id="UP001237642"/>
    </source>
</evidence>